<evidence type="ECO:0000313" key="2">
    <source>
        <dbReference type="EMBL" id="KAL2043157.1"/>
    </source>
</evidence>
<dbReference type="EMBL" id="JBEFKJ010000012">
    <property type="protein sequence ID" value="KAL2043157.1"/>
    <property type="molecule type" value="Genomic_DNA"/>
</dbReference>
<feature type="compositionally biased region" description="Gly residues" evidence="1">
    <location>
        <begin position="93"/>
        <end position="102"/>
    </location>
</feature>
<dbReference type="Pfam" id="PF12223">
    <property type="entry name" value="DUF3602"/>
    <property type="match status" value="1"/>
</dbReference>
<dbReference type="PANTHER" id="PTHR34693:SF5">
    <property type="match status" value="1"/>
</dbReference>
<comment type="caution">
    <text evidence="2">The sequence shown here is derived from an EMBL/GenBank/DDBJ whole genome shotgun (WGS) entry which is preliminary data.</text>
</comment>
<gene>
    <name evidence="2" type="ORF">N7G274_004217</name>
</gene>
<name>A0ABR4AEY6_9LECA</name>
<dbReference type="PANTHER" id="PTHR34693">
    <property type="entry name" value="PROTEIN PAR32"/>
    <property type="match status" value="1"/>
</dbReference>
<dbReference type="InterPro" id="IPR053203">
    <property type="entry name" value="Cisplatin_resist-associated"/>
</dbReference>
<feature type="compositionally biased region" description="Polar residues" evidence="1">
    <location>
        <begin position="63"/>
        <end position="83"/>
    </location>
</feature>
<evidence type="ECO:0000313" key="3">
    <source>
        <dbReference type="Proteomes" id="UP001590950"/>
    </source>
</evidence>
<reference evidence="2 3" key="1">
    <citation type="submission" date="2024-09" db="EMBL/GenBank/DDBJ databases">
        <title>Rethinking Asexuality: The Enigmatic Case of Functional Sexual Genes in Lepraria (Stereocaulaceae).</title>
        <authorList>
            <person name="Doellman M."/>
            <person name="Sun Y."/>
            <person name="Barcenas-Pena A."/>
            <person name="Lumbsch H.T."/>
            <person name="Grewe F."/>
        </authorList>
    </citation>
    <scope>NUCLEOTIDE SEQUENCE [LARGE SCALE GENOMIC DNA]</scope>
    <source>
        <strain evidence="2 3">Mercado 3170</strain>
    </source>
</reference>
<feature type="compositionally biased region" description="Basic and acidic residues" evidence="1">
    <location>
        <begin position="104"/>
        <end position="125"/>
    </location>
</feature>
<dbReference type="InterPro" id="IPR022024">
    <property type="entry name" value="DUF3602"/>
</dbReference>
<organism evidence="2 3">
    <name type="scientific">Stereocaulon virgatum</name>
    <dbReference type="NCBI Taxonomy" id="373712"/>
    <lineage>
        <taxon>Eukaryota</taxon>
        <taxon>Fungi</taxon>
        <taxon>Dikarya</taxon>
        <taxon>Ascomycota</taxon>
        <taxon>Pezizomycotina</taxon>
        <taxon>Lecanoromycetes</taxon>
        <taxon>OSLEUM clade</taxon>
        <taxon>Lecanoromycetidae</taxon>
        <taxon>Lecanorales</taxon>
        <taxon>Lecanorineae</taxon>
        <taxon>Stereocaulaceae</taxon>
        <taxon>Stereocaulon</taxon>
    </lineage>
</organism>
<proteinExistence type="predicted"/>
<evidence type="ECO:0000256" key="1">
    <source>
        <dbReference type="SAM" id="MobiDB-lite"/>
    </source>
</evidence>
<feature type="region of interest" description="Disordered" evidence="1">
    <location>
        <begin position="29"/>
        <end position="125"/>
    </location>
</feature>
<accession>A0ABR4AEY6</accession>
<sequence length="154" mass="16382">MEYQKVGRGGAGNFYSQQDVEAIIKRTTKDVEAQGNAPIASAGDVKRSDPQYASSGRGGAGNYASSTKLAAATAENTNVTPALQETKPPELGGYRGRGGAGNYKGEDEEKKKADEQKASMIQEKAHQQVVKDVEAGLQEPQKAYLGKEKLDYGV</sequence>
<dbReference type="Proteomes" id="UP001590950">
    <property type="component" value="Unassembled WGS sequence"/>
</dbReference>
<protein>
    <submittedName>
        <fullName evidence="2">Uncharacterized protein</fullName>
    </submittedName>
</protein>
<keyword evidence="3" id="KW-1185">Reference proteome</keyword>